<protein>
    <submittedName>
        <fullName evidence="5">DUF2628 domain-containing protein</fullName>
    </submittedName>
</protein>
<dbReference type="Pfam" id="PF10947">
    <property type="entry name" value="DUF2628"/>
    <property type="match status" value="1"/>
</dbReference>
<dbReference type="Pfam" id="PF13240">
    <property type="entry name" value="Zn_Ribbon_1"/>
    <property type="match status" value="1"/>
</dbReference>
<dbReference type="KEGG" id="mmob:F6R98_09150"/>
<dbReference type="InterPro" id="IPR024399">
    <property type="entry name" value="DUF2628"/>
</dbReference>
<proteinExistence type="predicted"/>
<evidence type="ECO:0000256" key="1">
    <source>
        <dbReference type="PROSITE-ProRule" id="PRU00339"/>
    </source>
</evidence>
<organism evidence="5 6">
    <name type="scientific">Candidatus Methylospira mobilis</name>
    <dbReference type="NCBI Taxonomy" id="1808979"/>
    <lineage>
        <taxon>Bacteria</taxon>
        <taxon>Pseudomonadati</taxon>
        <taxon>Pseudomonadota</taxon>
        <taxon>Gammaproteobacteria</taxon>
        <taxon>Methylococcales</taxon>
        <taxon>Methylococcaceae</taxon>
        <taxon>Candidatus Methylospira</taxon>
    </lineage>
</organism>
<feature type="domain" description="Zinc-ribbon" evidence="4">
    <location>
        <begin position="17"/>
        <end position="39"/>
    </location>
</feature>
<keyword evidence="2" id="KW-0812">Transmembrane</keyword>
<dbReference type="OrthoDB" id="6655406at2"/>
<dbReference type="Proteomes" id="UP000325755">
    <property type="component" value="Chromosome"/>
</dbReference>
<dbReference type="Pfam" id="PF07007">
    <property type="entry name" value="LprI"/>
    <property type="match status" value="1"/>
</dbReference>
<dbReference type="EMBL" id="CP044205">
    <property type="protein sequence ID" value="QFY42770.1"/>
    <property type="molecule type" value="Genomic_DNA"/>
</dbReference>
<dbReference type="PROSITE" id="PS50005">
    <property type="entry name" value="TPR"/>
    <property type="match status" value="2"/>
</dbReference>
<keyword evidence="1" id="KW-0802">TPR repeat</keyword>
<evidence type="ECO:0000313" key="6">
    <source>
        <dbReference type="Proteomes" id="UP000325755"/>
    </source>
</evidence>
<reference evidence="5 6" key="1">
    <citation type="submission" date="2019-09" db="EMBL/GenBank/DDBJ databases">
        <title>Ecophysiology of the spiral-shaped methanotroph Methylospira mobilis as revealed by the complete genome sequence.</title>
        <authorList>
            <person name="Oshkin I.Y."/>
            <person name="Dedysh S.N."/>
            <person name="Miroshnikov K."/>
            <person name="Danilova O.V."/>
            <person name="Hakobyan A."/>
            <person name="Liesack W."/>
        </authorList>
    </citation>
    <scope>NUCLEOTIDE SEQUENCE [LARGE SCALE GENOMIC DNA]</scope>
    <source>
        <strain evidence="5 6">Shm1</strain>
    </source>
</reference>
<name>A0A5Q0BG32_9GAMM</name>
<feature type="transmembrane region" description="Helical" evidence="2">
    <location>
        <begin position="142"/>
        <end position="159"/>
    </location>
</feature>
<feature type="transmembrane region" description="Helical" evidence="2">
    <location>
        <begin position="192"/>
        <end position="214"/>
    </location>
</feature>
<dbReference type="InParanoid" id="A0A5Q0BG32"/>
<dbReference type="InterPro" id="IPR026870">
    <property type="entry name" value="Zinc_ribbon_dom"/>
</dbReference>
<keyword evidence="6" id="KW-1185">Reference proteome</keyword>
<keyword evidence="2" id="KW-1133">Transmembrane helix</keyword>
<feature type="repeat" description="TPR" evidence="1">
    <location>
        <begin position="512"/>
        <end position="545"/>
    </location>
</feature>
<feature type="transmembrane region" description="Helical" evidence="2">
    <location>
        <begin position="118"/>
        <end position="136"/>
    </location>
</feature>
<feature type="domain" description="Lysozyme inhibitor LprI-like N-terminal" evidence="3">
    <location>
        <begin position="635"/>
        <end position="710"/>
    </location>
</feature>
<evidence type="ECO:0000259" key="3">
    <source>
        <dbReference type="Pfam" id="PF07007"/>
    </source>
</evidence>
<sequence length="723" mass="79358">MRMSMQSPISRKQQMPFCNKCGSDVSDSASFCGACGAPLSTVSDITTQADIHGDVTEADLRLFVGRKYNSYYAEKWKEEDQPKQKSIWWAKRNSKTLNWSAFFLTFFWLAYRKMYKHLFICLAIYIPVVVIVESIAGHSVTWVTMIPSVILLSYANGWYRQFSYEKIKKTKSLGLSRDITALRIEKDGGVSLLSPTLFILIGALTIAVIAAVFYNNSTSSNRIYFSLNQNESAISTSGADINSGKELTTQAYEWNTQDVDVASNGNIKLAVKQLKSNAPITENTQVAADTAWKAPWKYYGQVLCFSGEAALVEDYPPGSDISKVLVSNQTSEVVIETNDGSIVDLLSTNGSGSLKAQETTTVCGFPVGRSEVENKLGGKFTHLVLVGYLKAAAVSTPLSRQAKPAETVPAAMSTQAPIAPTAPVPHVNEPLPGECSEIQSCIEQSLKAARDNNIDIVRHIASRIDSLPKPELGNKVQSRKLNAQGLETFKAGGYNNAAAYFQMALKENPRDAELEANLGSALTEAGRAGEAVTPFLSSLQLDPRRSWTWAPLAEAYVVTGQQDKAVSALLLSYYWSSNREKIANFYKEHAEKDAIQKPDKAAAYRTAYSIVNNGGVNTSSYKITEMGVSSPTTSAKDALGEANKQINIVWNGTTKQNRTLLLPEQREWLKIREQECQILAAKDEPNNFAAQDAARMNCMTAMTHERTRVLRQKIVSMTGGTHG</sequence>
<dbReference type="SUPFAM" id="SSF48452">
    <property type="entry name" value="TPR-like"/>
    <property type="match status" value="1"/>
</dbReference>
<evidence type="ECO:0000256" key="2">
    <source>
        <dbReference type="SAM" id="Phobius"/>
    </source>
</evidence>
<dbReference type="Gene3D" id="1.25.40.10">
    <property type="entry name" value="Tetratricopeptide repeat domain"/>
    <property type="match status" value="1"/>
</dbReference>
<feature type="repeat" description="TPR" evidence="1">
    <location>
        <begin position="478"/>
        <end position="511"/>
    </location>
</feature>
<dbReference type="InterPro" id="IPR009739">
    <property type="entry name" value="LprI-like_N"/>
</dbReference>
<evidence type="ECO:0000313" key="5">
    <source>
        <dbReference type="EMBL" id="QFY42770.1"/>
    </source>
</evidence>
<keyword evidence="2" id="KW-0472">Membrane</keyword>
<evidence type="ECO:0000259" key="4">
    <source>
        <dbReference type="Pfam" id="PF13240"/>
    </source>
</evidence>
<gene>
    <name evidence="5" type="ORF">F6R98_09150</name>
</gene>
<dbReference type="Gene3D" id="1.20.1270.180">
    <property type="match status" value="1"/>
</dbReference>
<dbReference type="InterPro" id="IPR019734">
    <property type="entry name" value="TPR_rpt"/>
</dbReference>
<dbReference type="AlphaFoldDB" id="A0A5Q0BG32"/>
<dbReference type="InterPro" id="IPR011990">
    <property type="entry name" value="TPR-like_helical_dom_sf"/>
</dbReference>
<accession>A0A5Q0BG32</accession>